<dbReference type="CDD" id="cd00761">
    <property type="entry name" value="Glyco_tranf_GTA_type"/>
    <property type="match status" value="1"/>
</dbReference>
<dbReference type="RefSeq" id="WP_121623629.1">
    <property type="nucleotide sequence ID" value="NZ_JACIIW010000009.1"/>
</dbReference>
<keyword evidence="2" id="KW-0808">Transferase</keyword>
<dbReference type="InterPro" id="IPR029044">
    <property type="entry name" value="Nucleotide-diphossugar_trans"/>
</dbReference>
<protein>
    <submittedName>
        <fullName evidence="2">Glycosyltransferase family 2 protein</fullName>
    </submittedName>
</protein>
<dbReference type="Gene3D" id="3.90.550.10">
    <property type="entry name" value="Spore Coat Polysaccharide Biosynthesis Protein SpsA, Chain A"/>
    <property type="match status" value="1"/>
</dbReference>
<sequence>MSGASISAIVPVHNGAALIAEALASIRAQSVPVREVIVVDDGSDDGTAEIVTKADPAAILIRTARGGPAAARNIGVARATGEWLAFLDHDDLWPPERTAALLAAVERAPDTDYAYGRFRLEEMAGAVPDLRLRQADGTAVPFLLHASLIRRRLWQALSGLDPARDRAEDLDFYLRVRDAGAVLTEVDAVTLVYRQHGGNRSRAAALGQAPMLEAMWSAIRRRRSGG</sequence>
<evidence type="ECO:0000313" key="2">
    <source>
        <dbReference type="EMBL" id="RLP78163.1"/>
    </source>
</evidence>
<keyword evidence="3" id="KW-1185">Reference proteome</keyword>
<dbReference type="InterPro" id="IPR001173">
    <property type="entry name" value="Glyco_trans_2-like"/>
</dbReference>
<evidence type="ECO:0000259" key="1">
    <source>
        <dbReference type="Pfam" id="PF00535"/>
    </source>
</evidence>
<proteinExistence type="predicted"/>
<evidence type="ECO:0000313" key="3">
    <source>
        <dbReference type="Proteomes" id="UP000269692"/>
    </source>
</evidence>
<dbReference type="Proteomes" id="UP000269692">
    <property type="component" value="Unassembled WGS sequence"/>
</dbReference>
<dbReference type="PANTHER" id="PTHR43685">
    <property type="entry name" value="GLYCOSYLTRANSFERASE"/>
    <property type="match status" value="1"/>
</dbReference>
<dbReference type="SUPFAM" id="SSF53448">
    <property type="entry name" value="Nucleotide-diphospho-sugar transferases"/>
    <property type="match status" value="1"/>
</dbReference>
<dbReference type="GO" id="GO:0016740">
    <property type="term" value="F:transferase activity"/>
    <property type="evidence" value="ECO:0007669"/>
    <property type="project" value="UniProtKB-KW"/>
</dbReference>
<dbReference type="OrthoDB" id="7978874at2"/>
<reference evidence="2 3" key="1">
    <citation type="submission" date="2018-10" db="EMBL/GenBank/DDBJ databases">
        <title>Xanthobacter tagetidis genome sequencing and assembly.</title>
        <authorList>
            <person name="Maclea K.S."/>
            <person name="Goen A.E."/>
            <person name="Fatima S.A."/>
        </authorList>
    </citation>
    <scope>NUCLEOTIDE SEQUENCE [LARGE SCALE GENOMIC DNA]</scope>
    <source>
        <strain evidence="2 3">ATCC 700314</strain>
    </source>
</reference>
<accession>A0A3L7ACS5</accession>
<dbReference type="EMBL" id="RCTF01000009">
    <property type="protein sequence ID" value="RLP78163.1"/>
    <property type="molecule type" value="Genomic_DNA"/>
</dbReference>
<feature type="domain" description="Glycosyltransferase 2-like" evidence="1">
    <location>
        <begin position="7"/>
        <end position="118"/>
    </location>
</feature>
<dbReference type="Pfam" id="PF00535">
    <property type="entry name" value="Glycos_transf_2"/>
    <property type="match status" value="1"/>
</dbReference>
<dbReference type="PANTHER" id="PTHR43685:SF2">
    <property type="entry name" value="GLYCOSYLTRANSFERASE 2-LIKE DOMAIN-CONTAINING PROTEIN"/>
    <property type="match status" value="1"/>
</dbReference>
<gene>
    <name evidence="2" type="ORF">D9R14_12315</name>
</gene>
<comment type="caution">
    <text evidence="2">The sequence shown here is derived from an EMBL/GenBank/DDBJ whole genome shotgun (WGS) entry which is preliminary data.</text>
</comment>
<name>A0A3L7ACS5_9HYPH</name>
<dbReference type="InterPro" id="IPR050834">
    <property type="entry name" value="Glycosyltransf_2"/>
</dbReference>
<dbReference type="AlphaFoldDB" id="A0A3L7ACS5"/>
<organism evidence="2 3">
    <name type="scientific">Xanthobacter tagetidis</name>
    <dbReference type="NCBI Taxonomy" id="60216"/>
    <lineage>
        <taxon>Bacteria</taxon>
        <taxon>Pseudomonadati</taxon>
        <taxon>Pseudomonadota</taxon>
        <taxon>Alphaproteobacteria</taxon>
        <taxon>Hyphomicrobiales</taxon>
        <taxon>Xanthobacteraceae</taxon>
        <taxon>Xanthobacter</taxon>
    </lineage>
</organism>